<dbReference type="InterPro" id="IPR027476">
    <property type="entry name" value="DppA_N"/>
</dbReference>
<dbReference type="SUPFAM" id="SSF63992">
    <property type="entry name" value="Dipeptide transport protein"/>
    <property type="match status" value="1"/>
</dbReference>
<proteinExistence type="predicted"/>
<dbReference type="InterPro" id="IPR036177">
    <property type="entry name" value="Peptidase_M55_sf"/>
</dbReference>
<reference evidence="2" key="2">
    <citation type="submission" date="2019-01" db="EMBL/GenBank/DDBJ databases">
        <title>Genome sequence of Desulfonema ishimotonii strain Tokyo 01.</title>
        <authorList>
            <person name="Fukui M."/>
        </authorList>
    </citation>
    <scope>NUCLEOTIDE SEQUENCE [LARGE SCALE GENOMIC DNA]</scope>
    <source>
        <strain evidence="2">Tokyo 01</strain>
    </source>
</reference>
<comment type="caution">
    <text evidence="1">The sequence shown here is derived from an EMBL/GenBank/DDBJ whole genome shotgun (WGS) entry which is preliminary data.</text>
</comment>
<sequence length="86" mass="9239">MKIYISADIEGIGCVVRGEHASTSGRDYDTARRLMTQEVNAAIRGAFDAGAREVTVCDAHNTGPNLLPESLDKRAVLVMGGSRRGY</sequence>
<dbReference type="InterPro" id="IPR007035">
    <property type="entry name" value="Peptidase_M55"/>
</dbReference>
<dbReference type="Proteomes" id="UP000288096">
    <property type="component" value="Unassembled WGS sequence"/>
</dbReference>
<gene>
    <name evidence="1" type="ORF">DENIS_4913</name>
</gene>
<keyword evidence="2" id="KW-1185">Reference proteome</keyword>
<protein>
    <submittedName>
        <fullName evidence="1">Peptidase M55</fullName>
    </submittedName>
</protein>
<dbReference type="Gene3D" id="3.40.50.10780">
    <property type="entry name" value="Dipeptide transport protein"/>
    <property type="match status" value="1"/>
</dbReference>
<organism evidence="1 2">
    <name type="scientific">Desulfonema ishimotonii</name>
    <dbReference type="NCBI Taxonomy" id="45657"/>
    <lineage>
        <taxon>Bacteria</taxon>
        <taxon>Pseudomonadati</taxon>
        <taxon>Thermodesulfobacteriota</taxon>
        <taxon>Desulfobacteria</taxon>
        <taxon>Desulfobacterales</taxon>
        <taxon>Desulfococcaceae</taxon>
        <taxon>Desulfonema</taxon>
    </lineage>
</organism>
<evidence type="ECO:0000313" key="2">
    <source>
        <dbReference type="Proteomes" id="UP000288096"/>
    </source>
</evidence>
<dbReference type="EMBL" id="BEXT01000001">
    <property type="protein sequence ID" value="GBC63914.1"/>
    <property type="molecule type" value="Genomic_DNA"/>
</dbReference>
<name>A0A401G3X1_9BACT</name>
<accession>A0A401G3X1</accession>
<dbReference type="Pfam" id="PF04951">
    <property type="entry name" value="Peptidase_M55"/>
    <property type="match status" value="1"/>
</dbReference>
<evidence type="ECO:0000313" key="1">
    <source>
        <dbReference type="EMBL" id="GBC63914.1"/>
    </source>
</evidence>
<dbReference type="AlphaFoldDB" id="A0A401G3X1"/>
<reference evidence="2" key="1">
    <citation type="submission" date="2017-11" db="EMBL/GenBank/DDBJ databases">
        <authorList>
            <person name="Watanabe M."/>
            <person name="Kojima H."/>
        </authorList>
    </citation>
    <scope>NUCLEOTIDE SEQUENCE [LARGE SCALE GENOMIC DNA]</scope>
    <source>
        <strain evidence="2">Tokyo 01</strain>
    </source>
</reference>